<accession>A0AAE1P2L3</accession>
<dbReference type="Pfam" id="PF01607">
    <property type="entry name" value="CBM_14"/>
    <property type="match status" value="1"/>
</dbReference>
<dbReference type="Gene3D" id="2.170.140.10">
    <property type="entry name" value="Chitin binding domain"/>
    <property type="match status" value="1"/>
</dbReference>
<gene>
    <name evidence="3" type="ORF">Pmani_027493</name>
</gene>
<dbReference type="GO" id="GO:0008061">
    <property type="term" value="F:chitin binding"/>
    <property type="evidence" value="ECO:0007669"/>
    <property type="project" value="InterPro"/>
</dbReference>
<reference evidence="3" key="1">
    <citation type="submission" date="2023-11" db="EMBL/GenBank/DDBJ databases">
        <title>Genome assemblies of two species of porcelain crab, Petrolisthes cinctipes and Petrolisthes manimaculis (Anomura: Porcellanidae).</title>
        <authorList>
            <person name="Angst P."/>
        </authorList>
    </citation>
    <scope>NUCLEOTIDE SEQUENCE</scope>
    <source>
        <strain evidence="3">PB745_02</strain>
        <tissue evidence="3">Gill</tissue>
    </source>
</reference>
<name>A0AAE1P2L3_9EUCA</name>
<dbReference type="SMART" id="SM00494">
    <property type="entry name" value="ChtBD2"/>
    <property type="match status" value="1"/>
</dbReference>
<feature type="domain" description="Chitin-binding type-2" evidence="2">
    <location>
        <begin position="72"/>
        <end position="130"/>
    </location>
</feature>
<feature type="signal peptide" evidence="1">
    <location>
        <begin position="1"/>
        <end position="26"/>
    </location>
</feature>
<dbReference type="AlphaFoldDB" id="A0AAE1P2L3"/>
<evidence type="ECO:0000313" key="3">
    <source>
        <dbReference type="EMBL" id="KAK4300308.1"/>
    </source>
</evidence>
<evidence type="ECO:0000259" key="2">
    <source>
        <dbReference type="PROSITE" id="PS50940"/>
    </source>
</evidence>
<evidence type="ECO:0000313" key="4">
    <source>
        <dbReference type="Proteomes" id="UP001292094"/>
    </source>
</evidence>
<dbReference type="GO" id="GO:0005576">
    <property type="term" value="C:extracellular region"/>
    <property type="evidence" value="ECO:0007669"/>
    <property type="project" value="InterPro"/>
</dbReference>
<evidence type="ECO:0000256" key="1">
    <source>
        <dbReference type="SAM" id="SignalP"/>
    </source>
</evidence>
<dbReference type="PANTHER" id="PTHR22933">
    <property type="entry name" value="FI18007P1-RELATED"/>
    <property type="match status" value="1"/>
</dbReference>
<feature type="chain" id="PRO_5042028576" description="Chitin-binding type-2 domain-containing protein" evidence="1">
    <location>
        <begin position="27"/>
        <end position="154"/>
    </location>
</feature>
<sequence length="154" mass="17230">MRKGLCCQSGVVVVLVLAVMVAVVVADRYKQQQQQQQQGKCTPTETDPDGDCIIGVSGQDYPSLAAVPSHLSFTCPPSLPGIFADVETACQVYHMCLADGTMHSFLCPNGTMFHQEYFVCDLWFNVDCERAPDFYSLNQYIYRDPEPKDNKYDK</sequence>
<dbReference type="PANTHER" id="PTHR22933:SF43">
    <property type="entry name" value="LP10131P"/>
    <property type="match status" value="1"/>
</dbReference>
<dbReference type="InterPro" id="IPR002557">
    <property type="entry name" value="Chitin-bd_dom"/>
</dbReference>
<keyword evidence="1" id="KW-0732">Signal</keyword>
<organism evidence="3 4">
    <name type="scientific">Petrolisthes manimaculis</name>
    <dbReference type="NCBI Taxonomy" id="1843537"/>
    <lineage>
        <taxon>Eukaryota</taxon>
        <taxon>Metazoa</taxon>
        <taxon>Ecdysozoa</taxon>
        <taxon>Arthropoda</taxon>
        <taxon>Crustacea</taxon>
        <taxon>Multicrustacea</taxon>
        <taxon>Malacostraca</taxon>
        <taxon>Eumalacostraca</taxon>
        <taxon>Eucarida</taxon>
        <taxon>Decapoda</taxon>
        <taxon>Pleocyemata</taxon>
        <taxon>Anomura</taxon>
        <taxon>Galatheoidea</taxon>
        <taxon>Porcellanidae</taxon>
        <taxon>Petrolisthes</taxon>
    </lineage>
</organism>
<proteinExistence type="predicted"/>
<dbReference type="PROSITE" id="PS50940">
    <property type="entry name" value="CHIT_BIND_II"/>
    <property type="match status" value="1"/>
</dbReference>
<dbReference type="InterPro" id="IPR052976">
    <property type="entry name" value="Scoloptoxin-like"/>
</dbReference>
<dbReference type="Proteomes" id="UP001292094">
    <property type="component" value="Unassembled WGS sequence"/>
</dbReference>
<protein>
    <recommendedName>
        <fullName evidence="2">Chitin-binding type-2 domain-containing protein</fullName>
    </recommendedName>
</protein>
<comment type="caution">
    <text evidence="3">The sequence shown here is derived from an EMBL/GenBank/DDBJ whole genome shotgun (WGS) entry which is preliminary data.</text>
</comment>
<dbReference type="InterPro" id="IPR036508">
    <property type="entry name" value="Chitin-bd_dom_sf"/>
</dbReference>
<dbReference type="SUPFAM" id="SSF57625">
    <property type="entry name" value="Invertebrate chitin-binding proteins"/>
    <property type="match status" value="1"/>
</dbReference>
<keyword evidence="4" id="KW-1185">Reference proteome</keyword>
<dbReference type="EMBL" id="JAWZYT010003083">
    <property type="protein sequence ID" value="KAK4300308.1"/>
    <property type="molecule type" value="Genomic_DNA"/>
</dbReference>